<dbReference type="EMBL" id="GBRH01274326">
    <property type="protein sequence ID" value="JAD23569.1"/>
    <property type="molecule type" value="Transcribed_RNA"/>
</dbReference>
<protein>
    <submittedName>
        <fullName evidence="1">Uncharacterized protein</fullName>
    </submittedName>
</protein>
<reference evidence="1" key="2">
    <citation type="journal article" date="2015" name="Data Brief">
        <title>Shoot transcriptome of the giant reed, Arundo donax.</title>
        <authorList>
            <person name="Barrero R.A."/>
            <person name="Guerrero F.D."/>
            <person name="Moolhuijzen P."/>
            <person name="Goolsby J.A."/>
            <person name="Tidwell J."/>
            <person name="Bellgard S.E."/>
            <person name="Bellgard M.I."/>
        </authorList>
    </citation>
    <scope>NUCLEOTIDE SEQUENCE</scope>
    <source>
        <tissue evidence="1">Shoot tissue taken approximately 20 cm above the soil surface</tissue>
    </source>
</reference>
<sequence length="51" mass="5754">MAMARFPRVAPLDLHPAHRYPRPASSPSPSFQIHHRLPPHIGGARWPLVLL</sequence>
<accession>A0A0A8YC71</accession>
<evidence type="ECO:0000313" key="1">
    <source>
        <dbReference type="EMBL" id="JAD23569.1"/>
    </source>
</evidence>
<dbReference type="AlphaFoldDB" id="A0A0A8YC71"/>
<reference evidence="1" key="1">
    <citation type="submission" date="2014-09" db="EMBL/GenBank/DDBJ databases">
        <authorList>
            <person name="Magalhaes I.L.F."/>
            <person name="Oliveira U."/>
            <person name="Santos F.R."/>
            <person name="Vidigal T.H.D.A."/>
            <person name="Brescovit A.D."/>
            <person name="Santos A.J."/>
        </authorList>
    </citation>
    <scope>NUCLEOTIDE SEQUENCE</scope>
    <source>
        <tissue evidence="1">Shoot tissue taken approximately 20 cm above the soil surface</tissue>
    </source>
</reference>
<organism evidence="1">
    <name type="scientific">Arundo donax</name>
    <name type="common">Giant reed</name>
    <name type="synonym">Donax arundinaceus</name>
    <dbReference type="NCBI Taxonomy" id="35708"/>
    <lineage>
        <taxon>Eukaryota</taxon>
        <taxon>Viridiplantae</taxon>
        <taxon>Streptophyta</taxon>
        <taxon>Embryophyta</taxon>
        <taxon>Tracheophyta</taxon>
        <taxon>Spermatophyta</taxon>
        <taxon>Magnoliopsida</taxon>
        <taxon>Liliopsida</taxon>
        <taxon>Poales</taxon>
        <taxon>Poaceae</taxon>
        <taxon>PACMAD clade</taxon>
        <taxon>Arundinoideae</taxon>
        <taxon>Arundineae</taxon>
        <taxon>Arundo</taxon>
    </lineage>
</organism>
<name>A0A0A8YC71_ARUDO</name>
<proteinExistence type="predicted"/>